<keyword evidence="8" id="KW-0406">Ion transport</keyword>
<evidence type="ECO:0000256" key="5">
    <source>
        <dbReference type="ARBA" id="ARBA00022781"/>
    </source>
</evidence>
<accession>A0A6P6XMB4</accession>
<dbReference type="SUPFAM" id="SSF50615">
    <property type="entry name" value="N-terminal domain of alpha and beta subunits of F1 ATP synthase"/>
    <property type="match status" value="1"/>
</dbReference>
<dbReference type="InterPro" id="IPR027417">
    <property type="entry name" value="P-loop_NTPase"/>
</dbReference>
<dbReference type="InterPro" id="IPR004100">
    <property type="entry name" value="ATPase_F1/V1/A1_a/bsu_N"/>
</dbReference>
<dbReference type="InterPro" id="IPR036121">
    <property type="entry name" value="ATPase_F1/V1/A1_a/bsu_N_sf"/>
</dbReference>
<dbReference type="EC" id="7.1.2.2" evidence="2"/>
<evidence type="ECO:0000313" key="16">
    <source>
        <dbReference type="Proteomes" id="UP000515146"/>
    </source>
</evidence>
<dbReference type="NCBIfam" id="NF003220">
    <property type="entry name" value="PRK04192.1"/>
    <property type="match status" value="1"/>
</dbReference>
<dbReference type="OrthoDB" id="1676488at2759"/>
<sequence length="630" mass="70445">MSDHQNSDHEEPKAINGLPFVSDIKAPPRQSVYSIKYFLVVVANNLAGCKMFEIVHVGKQKLIGEIIRLKNSKAFIQCYENTAGLRLGDPVIRTKQPLSVMLGPGILENIFDGVQRPLTAIHEASQSIFIPKGIHLVSLNKTKLYPWFPSESIKMGNTLSGGDIIGFMEENSLFKKHMIMIPPKISGKLVMLKPAGTFNIEEVLAELKTPHGITEIKAYHYWPVREPRPTVEKLEGDSLLYTGQRVLDALFPSIRGGTCSIPGAFGCGKTCVSQAVSKYSNCDVVTYVGCGERGNEMAEVLSEFPSLTTRIDGKNVNVMLRTILIANTSNMPVAAREASIYTGICISEYYRDMGYNVVMLADSTSRWAEALREISGRLSEMPADNGYPAYLGGRLASFYERAGKAVCVGNPKRKGSISIIGAVSPPGGDFSDPVTVSTMNITQVFWGLDKKLAQRKHFPSVNWNKSYSNYLDQLKQFFTNFDHHFLDNRRKIAEILHKEMELQEIVQLIGKDSLGETSKLVLDVAKIIREDFLQQNAFSDYDYNCPLEKTAGMMHIIVMYYESINNLLQDTSKNDQQLSLAVIKGNMRDLLNNISAMKFQDPAQSPTEFKNYFDKLKSRINEELKKLKSL</sequence>
<keyword evidence="5" id="KW-0375">Hydrogen ion transport</keyword>
<dbReference type="InterPro" id="IPR055190">
    <property type="entry name" value="ATP-synt_VA_C"/>
</dbReference>
<name>A0A6P6XMB4_DERPT</name>
<dbReference type="KEGG" id="dpte:113788651"/>
<organism evidence="16 17">
    <name type="scientific">Dermatophagoides pteronyssinus</name>
    <name type="common">European house dust mite</name>
    <dbReference type="NCBI Taxonomy" id="6956"/>
    <lineage>
        <taxon>Eukaryota</taxon>
        <taxon>Metazoa</taxon>
        <taxon>Ecdysozoa</taxon>
        <taxon>Arthropoda</taxon>
        <taxon>Chelicerata</taxon>
        <taxon>Arachnida</taxon>
        <taxon>Acari</taxon>
        <taxon>Acariformes</taxon>
        <taxon>Sarcoptiformes</taxon>
        <taxon>Astigmata</taxon>
        <taxon>Psoroptidia</taxon>
        <taxon>Analgoidea</taxon>
        <taxon>Pyroglyphidae</taxon>
        <taxon>Dermatophagoidinae</taxon>
        <taxon>Dermatophagoides</taxon>
    </lineage>
</organism>
<dbReference type="CDD" id="cd01134">
    <property type="entry name" value="V_A-ATPase_A"/>
    <property type="match status" value="1"/>
</dbReference>
<evidence type="ECO:0000259" key="13">
    <source>
        <dbReference type="Pfam" id="PF02874"/>
    </source>
</evidence>
<dbReference type="Proteomes" id="UP000515146">
    <property type="component" value="Unplaced"/>
</dbReference>
<evidence type="ECO:0000256" key="1">
    <source>
        <dbReference type="ARBA" id="ARBA00008936"/>
    </source>
</evidence>
<evidence type="ECO:0000256" key="3">
    <source>
        <dbReference type="ARBA" id="ARBA00022448"/>
    </source>
</evidence>
<evidence type="ECO:0000259" key="12">
    <source>
        <dbReference type="Pfam" id="PF00006"/>
    </source>
</evidence>
<comment type="subunit">
    <text evidence="10">V-ATPase is a heteromultimeric enzyme made up of two complexes: the ATP-hydrolytic V1 complex and the proton translocation V0 complex. The V1 complex consists of three catalytic AB heterodimers that form a heterohexamer, three peripheral stalks each consisting of EG heterodimers, one central rotor including subunits D and F, and the regulatory subunits C and H. The proton translocation complex V0 consists of the proton transport subunit a, a ring of proteolipid subunits c9c'', rotary subunit d, subunits e and f, and the accessory subunits VhaAC45 and ATP6AP2.</text>
</comment>
<keyword evidence="3" id="KW-0813">Transport</keyword>
<keyword evidence="6" id="KW-0067">ATP-binding</keyword>
<gene>
    <name evidence="17" type="primary">LOC113788651</name>
</gene>
<evidence type="ECO:0000256" key="6">
    <source>
        <dbReference type="ARBA" id="ARBA00022840"/>
    </source>
</evidence>
<dbReference type="Gene3D" id="2.40.50.100">
    <property type="match status" value="1"/>
</dbReference>
<evidence type="ECO:0000256" key="10">
    <source>
        <dbReference type="ARBA" id="ARBA00046957"/>
    </source>
</evidence>
<dbReference type="PANTHER" id="PTHR43607:SF1">
    <property type="entry name" value="H(+)-TRANSPORTING TWO-SECTOR ATPASE"/>
    <property type="match status" value="1"/>
</dbReference>
<keyword evidence="16" id="KW-1185">Reference proteome</keyword>
<dbReference type="HAMAP" id="MF_00309">
    <property type="entry name" value="ATP_synth_A_arch"/>
    <property type="match status" value="1"/>
</dbReference>
<comment type="catalytic activity">
    <reaction evidence="11">
        <text>ATP + H2O + 4 H(+)(in) = ADP + phosphate + 5 H(+)(out)</text>
        <dbReference type="Rhea" id="RHEA:57720"/>
        <dbReference type="ChEBI" id="CHEBI:15377"/>
        <dbReference type="ChEBI" id="CHEBI:15378"/>
        <dbReference type="ChEBI" id="CHEBI:30616"/>
        <dbReference type="ChEBI" id="CHEBI:43474"/>
        <dbReference type="ChEBI" id="CHEBI:456216"/>
        <dbReference type="EC" id="7.1.2.2"/>
    </reaction>
</comment>
<dbReference type="Gene3D" id="2.40.30.20">
    <property type="match status" value="1"/>
</dbReference>
<dbReference type="GO" id="GO:0016887">
    <property type="term" value="F:ATP hydrolysis activity"/>
    <property type="evidence" value="ECO:0007669"/>
    <property type="project" value="InterPro"/>
</dbReference>
<feature type="domain" description="ATPase F1/V1/A1 complex alpha/beta subunit N-terminal" evidence="13">
    <location>
        <begin position="40"/>
        <end position="94"/>
    </location>
</feature>
<evidence type="ECO:0000256" key="4">
    <source>
        <dbReference type="ARBA" id="ARBA00022741"/>
    </source>
</evidence>
<dbReference type="OMA" id="HRVTWAT"/>
<dbReference type="InterPro" id="IPR005725">
    <property type="entry name" value="ATPase_V1-cplx_asu"/>
</dbReference>
<dbReference type="GO" id="GO:0033180">
    <property type="term" value="C:proton-transporting V-type ATPase, V1 domain"/>
    <property type="evidence" value="ECO:0007669"/>
    <property type="project" value="InterPro"/>
</dbReference>
<dbReference type="InterPro" id="IPR031686">
    <property type="entry name" value="ATP-synth_a_Xtn"/>
</dbReference>
<dbReference type="InterPro" id="IPR000194">
    <property type="entry name" value="ATPase_F1/V1/A1_a/bsu_nucl-bd"/>
</dbReference>
<proteinExistence type="inferred from homology"/>
<dbReference type="SUPFAM" id="SSF52540">
    <property type="entry name" value="P-loop containing nucleoside triphosphate hydrolases"/>
    <property type="match status" value="1"/>
</dbReference>
<evidence type="ECO:0000256" key="8">
    <source>
        <dbReference type="ARBA" id="ARBA00023065"/>
    </source>
</evidence>
<dbReference type="GO" id="GO:0046961">
    <property type="term" value="F:proton-transporting ATPase activity, rotational mechanism"/>
    <property type="evidence" value="ECO:0007669"/>
    <property type="project" value="InterPro"/>
</dbReference>
<keyword evidence="4" id="KW-0547">Nucleotide-binding</keyword>
<dbReference type="CDD" id="cd18111">
    <property type="entry name" value="ATP-synt_V_A-type_alpha_C"/>
    <property type="match status" value="1"/>
</dbReference>
<dbReference type="Gene3D" id="1.10.1140.10">
    <property type="entry name" value="Bovine Mitochondrial F1-atpase, Atp Synthase Beta Chain, Chain D, domain 3"/>
    <property type="match status" value="1"/>
</dbReference>
<evidence type="ECO:0000256" key="2">
    <source>
        <dbReference type="ARBA" id="ARBA00012473"/>
    </source>
</evidence>
<dbReference type="InterPro" id="IPR020003">
    <property type="entry name" value="ATPase_a/bsu_AS"/>
</dbReference>
<keyword evidence="7" id="KW-1278">Translocase</keyword>
<dbReference type="NCBIfam" id="TIGR01042">
    <property type="entry name" value="V-ATPase_V1_A"/>
    <property type="match status" value="1"/>
</dbReference>
<dbReference type="PANTHER" id="PTHR43607">
    <property type="entry name" value="V-TYPE PROTON ATPASE CATALYTIC SUBUNIT A"/>
    <property type="match status" value="1"/>
</dbReference>
<dbReference type="PROSITE" id="PS00152">
    <property type="entry name" value="ATPASE_ALPHA_BETA"/>
    <property type="match status" value="1"/>
</dbReference>
<comment type="function">
    <text evidence="9">Catalytic subunit of the V1 complex of vacuolar(H+)-ATPase (V-ATPase), a multisubunit enzyme composed of a peripheral complex (V1) that hydrolyzes ATP and a membrane integral complex (V0) that translocates protons. V-ATPase is responsible for acidifying and maintaining the pH of intracellular compartments and in some cell types, is targeted to the plasma membrane, where it is responsible for acidifying the extracellular environment.</text>
</comment>
<dbReference type="Pfam" id="PF00006">
    <property type="entry name" value="ATP-synt_ab"/>
    <property type="match status" value="1"/>
</dbReference>
<reference evidence="17" key="1">
    <citation type="submission" date="2025-08" db="UniProtKB">
        <authorList>
            <consortium name="RefSeq"/>
        </authorList>
    </citation>
    <scope>IDENTIFICATION</scope>
    <source>
        <strain evidence="17">Airmid</strain>
    </source>
</reference>
<feature type="domain" description="ATPase F1/V1/A1 complex alpha/beta subunit nucleotide-binding" evidence="12">
    <location>
        <begin position="243"/>
        <end position="468"/>
    </location>
</feature>
<dbReference type="GO" id="GO:0046034">
    <property type="term" value="P:ATP metabolic process"/>
    <property type="evidence" value="ECO:0007669"/>
    <property type="project" value="InterPro"/>
</dbReference>
<evidence type="ECO:0000256" key="9">
    <source>
        <dbReference type="ARBA" id="ARBA00045347"/>
    </source>
</evidence>
<dbReference type="Pfam" id="PF02874">
    <property type="entry name" value="ATP-synt_ab_N"/>
    <property type="match status" value="1"/>
</dbReference>
<evidence type="ECO:0000313" key="17">
    <source>
        <dbReference type="RefSeq" id="XP_027193918.1"/>
    </source>
</evidence>
<comment type="similarity">
    <text evidence="1">Belongs to the ATPase alpha/beta chains family.</text>
</comment>
<dbReference type="FunFam" id="1.10.1140.10:FF:000002">
    <property type="entry name" value="V-type proton ATPase catalytic subunit A"/>
    <property type="match status" value="1"/>
</dbReference>
<dbReference type="RefSeq" id="XP_027193918.1">
    <property type="nucleotide sequence ID" value="XM_027338117.1"/>
</dbReference>
<dbReference type="InParanoid" id="A0A6P6XMB4"/>
<dbReference type="InterPro" id="IPR023366">
    <property type="entry name" value="ATP_synth_asu-like_sf"/>
</dbReference>
<dbReference type="InterPro" id="IPR024034">
    <property type="entry name" value="ATPase_F1/V1_b/a_C"/>
</dbReference>
<dbReference type="Pfam" id="PF22919">
    <property type="entry name" value="ATP-synt_VA_C"/>
    <property type="match status" value="1"/>
</dbReference>
<dbReference type="Pfam" id="PF16886">
    <property type="entry name" value="ATP-synt_ab_Xtn"/>
    <property type="match status" value="1"/>
</dbReference>
<feature type="domain" description="ATP synthase A/B type C-terminal" evidence="15">
    <location>
        <begin position="479"/>
        <end position="570"/>
    </location>
</feature>
<dbReference type="AlphaFoldDB" id="A0A6P6XMB4"/>
<evidence type="ECO:0000256" key="11">
    <source>
        <dbReference type="ARBA" id="ARBA00048383"/>
    </source>
</evidence>
<dbReference type="InterPro" id="IPR022878">
    <property type="entry name" value="V-ATPase_asu"/>
</dbReference>
<dbReference type="GO" id="GO:0005524">
    <property type="term" value="F:ATP binding"/>
    <property type="evidence" value="ECO:0007669"/>
    <property type="project" value="UniProtKB-KW"/>
</dbReference>
<dbReference type="Gene3D" id="3.40.50.300">
    <property type="entry name" value="P-loop containing nucleotide triphosphate hydrolases"/>
    <property type="match status" value="1"/>
</dbReference>
<protein>
    <recommendedName>
        <fullName evidence="2">H(+)-transporting two-sector ATPase</fullName>
        <ecNumber evidence="2">7.1.2.2</ecNumber>
    </recommendedName>
</protein>
<evidence type="ECO:0000259" key="15">
    <source>
        <dbReference type="Pfam" id="PF22919"/>
    </source>
</evidence>
<feature type="domain" description="ATPsynthase alpha/beta subunit barrel-sandwich" evidence="14">
    <location>
        <begin position="138"/>
        <end position="225"/>
    </location>
</feature>
<dbReference type="SUPFAM" id="SSF47917">
    <property type="entry name" value="C-terminal domain of alpha and beta subunits of F1 ATP synthase"/>
    <property type="match status" value="1"/>
</dbReference>
<evidence type="ECO:0000259" key="14">
    <source>
        <dbReference type="Pfam" id="PF16886"/>
    </source>
</evidence>
<evidence type="ECO:0000256" key="7">
    <source>
        <dbReference type="ARBA" id="ARBA00022967"/>
    </source>
</evidence>